<keyword evidence="7" id="KW-1185">Reference proteome</keyword>
<dbReference type="PANTHER" id="PTHR33191">
    <property type="entry name" value="RIPENING-RELATED PROTEIN 2-RELATED"/>
    <property type="match status" value="1"/>
</dbReference>
<evidence type="ECO:0000256" key="2">
    <source>
        <dbReference type="ARBA" id="ARBA00005592"/>
    </source>
</evidence>
<dbReference type="CDD" id="cd22270">
    <property type="entry name" value="DPBB_kiwellin-like"/>
    <property type="match status" value="2"/>
</dbReference>
<dbReference type="InterPro" id="IPR039271">
    <property type="entry name" value="Kiwellin-like"/>
</dbReference>
<keyword evidence="3" id="KW-0964">Secreted</keyword>
<evidence type="ECO:0000256" key="5">
    <source>
        <dbReference type="SAM" id="SignalP"/>
    </source>
</evidence>
<dbReference type="Pfam" id="PF24300">
    <property type="entry name" value="KWL1"/>
    <property type="match status" value="2"/>
</dbReference>
<feature type="signal peptide" evidence="5">
    <location>
        <begin position="1"/>
        <end position="24"/>
    </location>
</feature>
<gene>
    <name evidence="6" type="ORF">SADUNF_Sadunf12G0083100</name>
</gene>
<proteinExistence type="inferred from homology"/>
<sequence>MKKSLVVYLSLLSSVFYFTLPSNAISSCNGPCQTLDDCDGELICISGKCNDDPDLGTHICSGTSPPKGSCLSYRTLTCNGNTYPTYNCSPPESSSTNAQLTLNNFSEGGNVGGPSECDDSYHDKTELVVGLSTGWYAGGSKCGQMIRITAASGGSVIAKVVDECDSESGCDSEHAYRPPCESSVVDGSDAVWEALGLDKDKEVDIFFYFTLPSNAVSSCDGPCQTLDDCDGQLICIDGKCSDDPALGSHTCSGGSSPSSPMDGCQSSGTLTCNGNTYPTYTCSPPELSSTSAKLTLNNFSEGGDGGDPSKCDESYHADTELVVALSTGWYAGGSKCGQMIKITAARGVSVTAKVVDECDSEHGCDSEHAYQPPCENNVVDGSDAVWEALGLDKEKGVESVTWSMA</sequence>
<dbReference type="GO" id="GO:0005576">
    <property type="term" value="C:extracellular region"/>
    <property type="evidence" value="ECO:0007669"/>
    <property type="project" value="UniProtKB-SubCell"/>
</dbReference>
<dbReference type="AlphaFoldDB" id="A0A835JRN0"/>
<comment type="caution">
    <text evidence="6">The sequence shown here is derived from an EMBL/GenBank/DDBJ whole genome shotgun (WGS) entry which is preliminary data.</text>
</comment>
<evidence type="ECO:0000256" key="1">
    <source>
        <dbReference type="ARBA" id="ARBA00004613"/>
    </source>
</evidence>
<evidence type="ECO:0000313" key="6">
    <source>
        <dbReference type="EMBL" id="KAF9671770.1"/>
    </source>
</evidence>
<feature type="chain" id="PRO_5032448813" description="Kiwellin" evidence="5">
    <location>
        <begin position="25"/>
        <end position="405"/>
    </location>
</feature>
<dbReference type="Gene3D" id="2.40.40.10">
    <property type="entry name" value="RlpA-like domain"/>
    <property type="match status" value="2"/>
</dbReference>
<evidence type="ECO:0008006" key="8">
    <source>
        <dbReference type="Google" id="ProtNLM"/>
    </source>
</evidence>
<evidence type="ECO:0000256" key="4">
    <source>
        <dbReference type="ARBA" id="ARBA00022729"/>
    </source>
</evidence>
<keyword evidence="4 5" id="KW-0732">Signal</keyword>
<protein>
    <recommendedName>
        <fullName evidence="8">Kiwellin</fullName>
    </recommendedName>
</protein>
<organism evidence="6 7">
    <name type="scientific">Salix dunnii</name>
    <dbReference type="NCBI Taxonomy" id="1413687"/>
    <lineage>
        <taxon>Eukaryota</taxon>
        <taxon>Viridiplantae</taxon>
        <taxon>Streptophyta</taxon>
        <taxon>Embryophyta</taxon>
        <taxon>Tracheophyta</taxon>
        <taxon>Spermatophyta</taxon>
        <taxon>Magnoliopsida</taxon>
        <taxon>eudicotyledons</taxon>
        <taxon>Gunneridae</taxon>
        <taxon>Pentapetalae</taxon>
        <taxon>rosids</taxon>
        <taxon>fabids</taxon>
        <taxon>Malpighiales</taxon>
        <taxon>Salicaceae</taxon>
        <taxon>Saliceae</taxon>
        <taxon>Salix</taxon>
    </lineage>
</organism>
<dbReference type="Proteomes" id="UP000657918">
    <property type="component" value="Unassembled WGS sequence"/>
</dbReference>
<comment type="similarity">
    <text evidence="2">Belongs to the kiwellin family.</text>
</comment>
<dbReference type="PROSITE" id="PS51257">
    <property type="entry name" value="PROKAR_LIPOPROTEIN"/>
    <property type="match status" value="1"/>
</dbReference>
<dbReference type="EMBL" id="JADGMS010000012">
    <property type="protein sequence ID" value="KAF9671770.1"/>
    <property type="molecule type" value="Genomic_DNA"/>
</dbReference>
<evidence type="ECO:0000256" key="3">
    <source>
        <dbReference type="ARBA" id="ARBA00022525"/>
    </source>
</evidence>
<dbReference type="SUPFAM" id="SSF50685">
    <property type="entry name" value="Barwin-like endoglucanases"/>
    <property type="match status" value="2"/>
</dbReference>
<comment type="subcellular location">
    <subcellularLocation>
        <location evidence="1">Secreted</location>
    </subcellularLocation>
</comment>
<dbReference type="OrthoDB" id="406505at2759"/>
<evidence type="ECO:0000313" key="7">
    <source>
        <dbReference type="Proteomes" id="UP000657918"/>
    </source>
</evidence>
<reference evidence="6 7" key="1">
    <citation type="submission" date="2020-10" db="EMBL/GenBank/DDBJ databases">
        <title>Plant Genome Project.</title>
        <authorList>
            <person name="Zhang R.-G."/>
        </authorList>
    </citation>
    <scope>NUCLEOTIDE SEQUENCE [LARGE SCALE GENOMIC DNA]</scope>
    <source>
        <strain evidence="6">FAFU-HL-1</strain>
        <tissue evidence="6">Leaf</tissue>
    </source>
</reference>
<dbReference type="PANTHER" id="PTHR33191:SF9">
    <property type="entry name" value="RIPENING-RELATED PROTEIN 2-RELATED"/>
    <property type="match status" value="1"/>
</dbReference>
<name>A0A835JRN0_9ROSI</name>
<dbReference type="InterPro" id="IPR036908">
    <property type="entry name" value="RlpA-like_sf"/>
</dbReference>
<accession>A0A835JRN0</accession>